<keyword evidence="1" id="KW-0812">Transmembrane</keyword>
<feature type="transmembrane region" description="Helical" evidence="1">
    <location>
        <begin position="79"/>
        <end position="103"/>
    </location>
</feature>
<dbReference type="Proteomes" id="UP000283569">
    <property type="component" value="Unassembled WGS sequence"/>
</dbReference>
<feature type="transmembrane region" description="Helical" evidence="1">
    <location>
        <begin position="123"/>
        <end position="149"/>
    </location>
</feature>
<feature type="transmembrane region" description="Helical" evidence="1">
    <location>
        <begin position="12"/>
        <end position="36"/>
    </location>
</feature>
<evidence type="ECO:0000256" key="1">
    <source>
        <dbReference type="SAM" id="Phobius"/>
    </source>
</evidence>
<protein>
    <submittedName>
        <fullName evidence="2">Uncharacterized protein</fullName>
    </submittedName>
</protein>
<comment type="caution">
    <text evidence="2">The sequence shown here is derived from an EMBL/GenBank/DDBJ whole genome shotgun (WGS) entry which is preliminary data.</text>
</comment>
<keyword evidence="1" id="KW-1133">Transmembrane helix</keyword>
<dbReference type="AlphaFoldDB" id="A0A420S416"/>
<evidence type="ECO:0000313" key="2">
    <source>
        <dbReference type="EMBL" id="RKL24003.1"/>
    </source>
</evidence>
<keyword evidence="1" id="KW-0472">Membrane</keyword>
<proteinExistence type="predicted"/>
<dbReference type="EMBL" id="MRDB01000105">
    <property type="protein sequence ID" value="RKL24003.1"/>
    <property type="molecule type" value="Genomic_DNA"/>
</dbReference>
<evidence type="ECO:0000313" key="3">
    <source>
        <dbReference type="Proteomes" id="UP000283569"/>
    </source>
</evidence>
<gene>
    <name evidence="2" type="ORF">BFJ72_g14377</name>
</gene>
<organism evidence="2 3">
    <name type="scientific">Gibberella intermedia</name>
    <name type="common">Bulb rot disease fungus</name>
    <name type="synonym">Fusarium proliferatum</name>
    <dbReference type="NCBI Taxonomy" id="948311"/>
    <lineage>
        <taxon>Eukaryota</taxon>
        <taxon>Fungi</taxon>
        <taxon>Dikarya</taxon>
        <taxon>Ascomycota</taxon>
        <taxon>Pezizomycotina</taxon>
        <taxon>Sordariomycetes</taxon>
        <taxon>Hypocreomycetidae</taxon>
        <taxon>Hypocreales</taxon>
        <taxon>Nectriaceae</taxon>
        <taxon>Fusarium</taxon>
        <taxon>Fusarium fujikuroi species complex</taxon>
    </lineage>
</organism>
<accession>A0A420S416</accession>
<name>A0A420S416_GIBIN</name>
<feature type="transmembrane region" description="Helical" evidence="1">
    <location>
        <begin position="48"/>
        <end position="67"/>
    </location>
</feature>
<reference evidence="2 3" key="1">
    <citation type="journal article" date="2018" name="Sci. Rep.">
        <title>Characterisation of pathogen-specific regions and novel effector candidates in Fusarium oxysporum f. sp. cepae.</title>
        <authorList>
            <person name="Armitage A.D."/>
            <person name="Taylor A."/>
            <person name="Sobczyk M.K."/>
            <person name="Baxter L."/>
            <person name="Greenfield B.P."/>
            <person name="Bates H.J."/>
            <person name="Wilson F."/>
            <person name="Jackson A.C."/>
            <person name="Ott S."/>
            <person name="Harrison R.J."/>
            <person name="Clarkson J.P."/>
        </authorList>
    </citation>
    <scope>NUCLEOTIDE SEQUENCE [LARGE SCALE GENOMIC DNA]</scope>
    <source>
        <strain evidence="2 3">Fp_A8</strain>
    </source>
</reference>
<sequence>MKNQAKAISIGALLIWGAWTMLPVIMAALAAVVAIVHYGIQAFALPTWALACGAAASILAVLLTLLLREGPRERLLKTFFVAAKIVGLLLLIAGAMVIAISNLPALPDQGPSRLAEMDANLTSAAFGLVEAFAWISIVVLPMILCVMTLHRLWFELQSD</sequence>